<comment type="caution">
    <text evidence="2">The sequence shown here is derived from an EMBL/GenBank/DDBJ whole genome shotgun (WGS) entry which is preliminary data.</text>
</comment>
<organism evidence="2">
    <name type="scientific">Caldithrix abyssi</name>
    <dbReference type="NCBI Taxonomy" id="187145"/>
    <lineage>
        <taxon>Bacteria</taxon>
        <taxon>Pseudomonadati</taxon>
        <taxon>Calditrichota</taxon>
        <taxon>Calditrichia</taxon>
        <taxon>Calditrichales</taxon>
        <taxon>Calditrichaceae</taxon>
        <taxon>Caldithrix</taxon>
    </lineage>
</organism>
<evidence type="ECO:0000259" key="1">
    <source>
        <dbReference type="Pfam" id="PF01979"/>
    </source>
</evidence>
<accession>A0A7V1LPC2</accession>
<protein>
    <submittedName>
        <fullName evidence="2">Amidohydrolase family protein</fullName>
    </submittedName>
</protein>
<name>A0A7V1LPC2_CALAY</name>
<sequence>MAQQTVIRAARMLDVESGKVIAPAVIVVEGDRIVAVNPEKEPGDAGVIELGEATLMPGLMDMHTHLSGEFHAKRYMEQFYMNEADLAYRSTVYARRTLLAGFTTVRELGGPISNALRDAIKKGWVDGPRIFSAGKSIATTGGHADPTSGLNFKYKGDPGPAEGVINGVAQARKAVRQRYKNGADLIKITATGGVLSTAKNGQNPQFTMEELKAIIETANDYGMHVAAHAHGAEGIKRAIIAGVRSIEHGSLMDGEGIRLMKKHGTWYVPTLTAGRWVADKAREEGFFPPMVAKKAAAIGPKIKQTFHKAYKAGVKIAFGTDSGVSPHGENGDEFIYMVEGGMSPMEAIRSATKNTALLLEVYDRLGSITKGKIADIVAVPGNPLEDIRLMKKVSFVMKEGRVYKQP</sequence>
<dbReference type="PANTHER" id="PTHR43135:SF3">
    <property type="entry name" value="ALPHA-D-RIBOSE 1-METHYLPHOSPHONATE 5-TRIPHOSPHATE DIPHOSPHATASE"/>
    <property type="match status" value="1"/>
</dbReference>
<dbReference type="AlphaFoldDB" id="A0A7V1LPC2"/>
<dbReference type="InterPro" id="IPR032466">
    <property type="entry name" value="Metal_Hydrolase"/>
</dbReference>
<proteinExistence type="predicted"/>
<dbReference type="Pfam" id="PF01979">
    <property type="entry name" value="Amidohydro_1"/>
    <property type="match status" value="1"/>
</dbReference>
<dbReference type="SUPFAM" id="SSF51338">
    <property type="entry name" value="Composite domain of metallo-dependent hydrolases"/>
    <property type="match status" value="1"/>
</dbReference>
<dbReference type="EMBL" id="DRLD01000375">
    <property type="protein sequence ID" value="HED11678.1"/>
    <property type="molecule type" value="Genomic_DNA"/>
</dbReference>
<dbReference type="SUPFAM" id="SSF51556">
    <property type="entry name" value="Metallo-dependent hydrolases"/>
    <property type="match status" value="1"/>
</dbReference>
<gene>
    <name evidence="2" type="ORF">ENJ10_13380</name>
</gene>
<feature type="domain" description="Amidohydrolase-related" evidence="1">
    <location>
        <begin position="54"/>
        <end position="402"/>
    </location>
</feature>
<dbReference type="PANTHER" id="PTHR43135">
    <property type="entry name" value="ALPHA-D-RIBOSE 1-METHYLPHOSPHONATE 5-TRIPHOSPHATE DIPHOSPHATASE"/>
    <property type="match status" value="1"/>
</dbReference>
<dbReference type="InterPro" id="IPR051781">
    <property type="entry name" value="Metallo-dep_Hydrolase"/>
</dbReference>
<dbReference type="InterPro" id="IPR006680">
    <property type="entry name" value="Amidohydro-rel"/>
</dbReference>
<dbReference type="InterPro" id="IPR011059">
    <property type="entry name" value="Metal-dep_hydrolase_composite"/>
</dbReference>
<dbReference type="Proteomes" id="UP000886005">
    <property type="component" value="Unassembled WGS sequence"/>
</dbReference>
<dbReference type="InterPro" id="IPR057744">
    <property type="entry name" value="OTAase-like"/>
</dbReference>
<dbReference type="Gene3D" id="2.30.40.10">
    <property type="entry name" value="Urease, subunit C, domain 1"/>
    <property type="match status" value="1"/>
</dbReference>
<dbReference type="GO" id="GO:0016810">
    <property type="term" value="F:hydrolase activity, acting on carbon-nitrogen (but not peptide) bonds"/>
    <property type="evidence" value="ECO:0007669"/>
    <property type="project" value="InterPro"/>
</dbReference>
<dbReference type="CDD" id="cd01299">
    <property type="entry name" value="Met_dep_hydrolase_A"/>
    <property type="match status" value="1"/>
</dbReference>
<reference evidence="2" key="1">
    <citation type="journal article" date="2020" name="mSystems">
        <title>Genome- and Community-Level Interaction Insights into Carbon Utilization and Element Cycling Functions of Hydrothermarchaeota in Hydrothermal Sediment.</title>
        <authorList>
            <person name="Zhou Z."/>
            <person name="Liu Y."/>
            <person name="Xu W."/>
            <person name="Pan J."/>
            <person name="Luo Z.H."/>
            <person name="Li M."/>
        </authorList>
    </citation>
    <scope>NUCLEOTIDE SEQUENCE [LARGE SCALE GENOMIC DNA]</scope>
    <source>
        <strain evidence="2">HyVt-456</strain>
    </source>
</reference>
<dbReference type="Gene3D" id="3.20.20.140">
    <property type="entry name" value="Metal-dependent hydrolases"/>
    <property type="match status" value="1"/>
</dbReference>
<evidence type="ECO:0000313" key="2">
    <source>
        <dbReference type="EMBL" id="HED11678.1"/>
    </source>
</evidence>